<feature type="transmembrane region" description="Helical" evidence="6">
    <location>
        <begin position="416"/>
        <end position="439"/>
    </location>
</feature>
<proteinExistence type="inferred from homology"/>
<evidence type="ECO:0000313" key="9">
    <source>
        <dbReference type="Proteomes" id="UP000436088"/>
    </source>
</evidence>
<dbReference type="CDD" id="cd13136">
    <property type="entry name" value="MATE_DinF_like"/>
    <property type="match status" value="1"/>
</dbReference>
<evidence type="ECO:0000313" key="8">
    <source>
        <dbReference type="EMBL" id="KAE8690442.1"/>
    </source>
</evidence>
<feature type="transmembrane region" description="Helical" evidence="6">
    <location>
        <begin position="196"/>
        <end position="217"/>
    </location>
</feature>
<dbReference type="GO" id="GO:0015297">
    <property type="term" value="F:antiporter activity"/>
    <property type="evidence" value="ECO:0007669"/>
    <property type="project" value="InterPro"/>
</dbReference>
<keyword evidence="5 6" id="KW-0472">Membrane</keyword>
<dbReference type="GO" id="GO:0042910">
    <property type="term" value="F:xenobiotic transmembrane transporter activity"/>
    <property type="evidence" value="ECO:0007669"/>
    <property type="project" value="InterPro"/>
</dbReference>
<dbReference type="NCBIfam" id="TIGR00797">
    <property type="entry name" value="matE"/>
    <property type="match status" value="1"/>
</dbReference>
<feature type="transmembrane region" description="Helical" evidence="6">
    <location>
        <begin position="237"/>
        <end position="255"/>
    </location>
</feature>
<dbReference type="Pfam" id="PF01554">
    <property type="entry name" value="MatE"/>
    <property type="match status" value="3"/>
</dbReference>
<feature type="transmembrane region" description="Helical" evidence="6">
    <location>
        <begin position="506"/>
        <end position="528"/>
    </location>
</feature>
<evidence type="ECO:0000256" key="1">
    <source>
        <dbReference type="ARBA" id="ARBA00004141"/>
    </source>
</evidence>
<evidence type="ECO:0000256" key="3">
    <source>
        <dbReference type="ARBA" id="ARBA00022692"/>
    </source>
</evidence>
<feature type="transmembrane region" description="Helical" evidence="6">
    <location>
        <begin position="375"/>
        <end position="395"/>
    </location>
</feature>
<dbReference type="Proteomes" id="UP000436088">
    <property type="component" value="Unassembled WGS sequence"/>
</dbReference>
<keyword evidence="4 6" id="KW-1133">Transmembrane helix</keyword>
<feature type="transmembrane region" description="Helical" evidence="6">
    <location>
        <begin position="294"/>
        <end position="312"/>
    </location>
</feature>
<name>A0A6A2ZH32_HIBSY</name>
<comment type="subcellular location">
    <subcellularLocation>
        <location evidence="1">Membrane</location>
        <topology evidence="1">Multi-pass membrane protein</topology>
    </subcellularLocation>
</comment>
<feature type="transmembrane region" description="Helical" evidence="6">
    <location>
        <begin position="445"/>
        <end position="469"/>
    </location>
</feature>
<feature type="transmembrane region" description="Helical" evidence="6">
    <location>
        <begin position="481"/>
        <end position="500"/>
    </location>
</feature>
<dbReference type="InterPro" id="IPR044644">
    <property type="entry name" value="DinF-like"/>
</dbReference>
<reference evidence="8" key="1">
    <citation type="submission" date="2019-09" db="EMBL/GenBank/DDBJ databases">
        <title>Draft genome information of white flower Hibiscus syriacus.</title>
        <authorList>
            <person name="Kim Y.-M."/>
        </authorList>
    </citation>
    <scope>NUCLEOTIDE SEQUENCE [LARGE SCALE GENOMIC DNA]</scope>
    <source>
        <strain evidence="8">YM2019G1</strain>
    </source>
</reference>
<feature type="transmembrane region" description="Helical" evidence="6">
    <location>
        <begin position="332"/>
        <end position="355"/>
    </location>
</feature>
<evidence type="ECO:0000256" key="4">
    <source>
        <dbReference type="ARBA" id="ARBA00022989"/>
    </source>
</evidence>
<feature type="transmembrane region" description="Helical" evidence="6">
    <location>
        <begin position="267"/>
        <end position="288"/>
    </location>
</feature>
<feature type="region of interest" description="Disordered" evidence="7">
    <location>
        <begin position="36"/>
        <end position="80"/>
    </location>
</feature>
<keyword evidence="9" id="KW-1185">Reference proteome</keyword>
<feature type="compositionally biased region" description="Polar residues" evidence="7">
    <location>
        <begin position="46"/>
        <end position="56"/>
    </location>
</feature>
<evidence type="ECO:0000256" key="6">
    <source>
        <dbReference type="RuleBase" id="RU004914"/>
    </source>
</evidence>
<evidence type="ECO:0000256" key="7">
    <source>
        <dbReference type="SAM" id="MobiDB-lite"/>
    </source>
</evidence>
<comment type="similarity">
    <text evidence="2 6">Belongs to the multi antimicrobial extrusion (MATE) (TC 2.A.66.1) family.</text>
</comment>
<dbReference type="InterPro" id="IPR002528">
    <property type="entry name" value="MATE_fam"/>
</dbReference>
<accession>A0A6A2ZH32</accession>
<keyword evidence="3 6" id="KW-0812">Transmembrane</keyword>
<sequence length="547" mass="57995">MAAARATISHFLSISDVANNPFHSRKLSTNRSFSLSTPTLLHPKASKNNNSNTSLESSRQKQPRKSRSPLPREPVNFPESNPSFPLFGRLRDGFKIDELGSDILSIALPAALALAADPIASFVDTAFVGHLGSVELAAVGVSVSIFNLVSKLFNVPLLNITTSFVAEEQVLIRKSNDDGEFEHQGKKVLPSVSTSLALAAGLGLAEAVALSVGSGFLLNIMGIPIDSPMRGPAEQFLTWRAFGAPPIVIALAAQGTFRGFKDTKTPLYAIGAGSLLNAILDAILVFPIGFGVRGAAVATVISEYLIAIILLWELNGKVALISPNVDWRKVPLYIKSGGLLIGRTIATLGTLTLATSLAARQGPIPMAGHQICVQVWLAVSLLTDALALSGQALLATNYSQANYQQARKVIYSVLKIGLVTGFSLAVFLLIGFGAISGLFTTDSAVLQIAWSGTLFVAGSQPVNAVAFVLDGLYYGVSDFEYAAVSMVVVGLISCAFLVVADSLFSLGGVWTGLFLFMTLRVVAGFWRLGTKSGPWKMIYCDMERGKG</sequence>
<organism evidence="8 9">
    <name type="scientific">Hibiscus syriacus</name>
    <name type="common">Rose of Sharon</name>
    <dbReference type="NCBI Taxonomy" id="106335"/>
    <lineage>
        <taxon>Eukaryota</taxon>
        <taxon>Viridiplantae</taxon>
        <taxon>Streptophyta</taxon>
        <taxon>Embryophyta</taxon>
        <taxon>Tracheophyta</taxon>
        <taxon>Spermatophyta</taxon>
        <taxon>Magnoliopsida</taxon>
        <taxon>eudicotyledons</taxon>
        <taxon>Gunneridae</taxon>
        <taxon>Pentapetalae</taxon>
        <taxon>rosids</taxon>
        <taxon>malvids</taxon>
        <taxon>Malvales</taxon>
        <taxon>Malvaceae</taxon>
        <taxon>Malvoideae</taxon>
        <taxon>Hibiscus</taxon>
    </lineage>
</organism>
<dbReference type="EMBL" id="VEPZ02001152">
    <property type="protein sequence ID" value="KAE8690442.1"/>
    <property type="molecule type" value="Genomic_DNA"/>
</dbReference>
<dbReference type="AlphaFoldDB" id="A0A6A2ZH32"/>
<dbReference type="GO" id="GO:0016020">
    <property type="term" value="C:membrane"/>
    <property type="evidence" value="ECO:0007669"/>
    <property type="project" value="UniProtKB-SubCell"/>
</dbReference>
<dbReference type="PANTHER" id="PTHR42893">
    <property type="entry name" value="PROTEIN DETOXIFICATION 44, CHLOROPLASTIC-RELATED"/>
    <property type="match status" value="1"/>
</dbReference>
<dbReference type="PANTHER" id="PTHR42893:SF46">
    <property type="entry name" value="PROTEIN DETOXIFICATION 44, CHLOROPLASTIC"/>
    <property type="match status" value="1"/>
</dbReference>
<evidence type="ECO:0000256" key="2">
    <source>
        <dbReference type="ARBA" id="ARBA00010199"/>
    </source>
</evidence>
<gene>
    <name evidence="8" type="ORF">F3Y22_tig00110895pilonHSYRG00432</name>
</gene>
<protein>
    <recommendedName>
        <fullName evidence="6">Protein DETOXIFICATION</fullName>
    </recommendedName>
    <alternativeName>
        <fullName evidence="6">Multidrug and toxic compound extrusion protein</fullName>
    </alternativeName>
</protein>
<dbReference type="OrthoDB" id="2126698at2759"/>
<comment type="caution">
    <text evidence="8">The sequence shown here is derived from an EMBL/GenBank/DDBJ whole genome shotgun (WGS) entry which is preliminary data.</text>
</comment>
<evidence type="ECO:0000256" key="5">
    <source>
        <dbReference type="ARBA" id="ARBA00023136"/>
    </source>
</evidence>